<evidence type="ECO:0000313" key="8">
    <source>
        <dbReference type="EMBL" id="MCP9610591.1"/>
    </source>
</evidence>
<dbReference type="RefSeq" id="WP_255025116.1">
    <property type="nucleotide sequence ID" value="NZ_JANDHW010000001.1"/>
</dbReference>
<comment type="caution">
    <text evidence="8">The sequence shown here is derived from an EMBL/GenBank/DDBJ whole genome shotgun (WGS) entry which is preliminary data.</text>
</comment>
<dbReference type="Proteomes" id="UP001205603">
    <property type="component" value="Unassembled WGS sequence"/>
</dbReference>
<feature type="transmembrane region" description="Helical" evidence="6">
    <location>
        <begin position="34"/>
        <end position="52"/>
    </location>
</feature>
<gene>
    <name evidence="8" type="ORF">NMU02_00590</name>
</gene>
<dbReference type="EMBL" id="JANDHW010000001">
    <property type="protein sequence ID" value="MCP9610591.1"/>
    <property type="molecule type" value="Genomic_DNA"/>
</dbReference>
<keyword evidence="3 6" id="KW-0812">Transmembrane</keyword>
<keyword evidence="4 6" id="KW-1133">Transmembrane helix</keyword>
<reference evidence="8 9" key="1">
    <citation type="submission" date="2022-07" db="EMBL/GenBank/DDBJ databases">
        <title>Fecal culturing of patients with breast cancer.</title>
        <authorList>
            <person name="Teng N.M.Y."/>
            <person name="Kiu R."/>
            <person name="Evans R."/>
            <person name="Baker D.J."/>
            <person name="Zenner C."/>
            <person name="Robinson S.D."/>
            <person name="Hall L.J."/>
        </authorList>
    </citation>
    <scope>NUCLEOTIDE SEQUENCE [LARGE SCALE GENOMIC DNA]</scope>
    <source>
        <strain evidence="8 9">LH1063</strain>
    </source>
</reference>
<evidence type="ECO:0000313" key="9">
    <source>
        <dbReference type="Proteomes" id="UP001205603"/>
    </source>
</evidence>
<evidence type="ECO:0000256" key="3">
    <source>
        <dbReference type="ARBA" id="ARBA00022692"/>
    </source>
</evidence>
<evidence type="ECO:0000256" key="1">
    <source>
        <dbReference type="ARBA" id="ARBA00004651"/>
    </source>
</evidence>
<keyword evidence="9" id="KW-1185">Reference proteome</keyword>
<dbReference type="InterPro" id="IPR027379">
    <property type="entry name" value="CLS_N"/>
</dbReference>
<keyword evidence="5 6" id="KW-0472">Membrane</keyword>
<feature type="transmembrane region" description="Helical" evidence="6">
    <location>
        <begin position="6"/>
        <end position="22"/>
    </location>
</feature>
<organism evidence="8 9">
    <name type="scientific">Coprobacter tertius</name>
    <dbReference type="NCBI Taxonomy" id="2944915"/>
    <lineage>
        <taxon>Bacteria</taxon>
        <taxon>Pseudomonadati</taxon>
        <taxon>Bacteroidota</taxon>
        <taxon>Bacteroidia</taxon>
        <taxon>Bacteroidales</taxon>
        <taxon>Barnesiellaceae</taxon>
        <taxon>Coprobacter</taxon>
    </lineage>
</organism>
<protein>
    <submittedName>
        <fullName evidence="8">PLDc N-terminal domain-containing protein</fullName>
    </submittedName>
</protein>
<sequence>MLSFIIYIVGLICTIWCVVDVFKKNISMTCKVIVSILILLTSWIGLLVYYFIVKDNIEKWCAGK</sequence>
<dbReference type="Pfam" id="PF13396">
    <property type="entry name" value="PLDc_N"/>
    <property type="match status" value="1"/>
</dbReference>
<keyword evidence="2" id="KW-1003">Cell membrane</keyword>
<evidence type="ECO:0000256" key="6">
    <source>
        <dbReference type="SAM" id="Phobius"/>
    </source>
</evidence>
<evidence type="ECO:0000259" key="7">
    <source>
        <dbReference type="Pfam" id="PF13396"/>
    </source>
</evidence>
<feature type="domain" description="Cardiolipin synthase N-terminal" evidence="7">
    <location>
        <begin position="14"/>
        <end position="52"/>
    </location>
</feature>
<evidence type="ECO:0000256" key="4">
    <source>
        <dbReference type="ARBA" id="ARBA00022989"/>
    </source>
</evidence>
<name>A0ABT1ME04_9BACT</name>
<proteinExistence type="predicted"/>
<accession>A0ABT1ME04</accession>
<comment type="subcellular location">
    <subcellularLocation>
        <location evidence="1">Cell membrane</location>
        <topology evidence="1">Multi-pass membrane protein</topology>
    </subcellularLocation>
</comment>
<evidence type="ECO:0000256" key="5">
    <source>
        <dbReference type="ARBA" id="ARBA00023136"/>
    </source>
</evidence>
<evidence type="ECO:0000256" key="2">
    <source>
        <dbReference type="ARBA" id="ARBA00022475"/>
    </source>
</evidence>